<dbReference type="Gene3D" id="3.50.30.40">
    <property type="entry name" value="Ribonuclease E inhibitor RraA/RraA-like"/>
    <property type="match status" value="1"/>
</dbReference>
<organism evidence="1">
    <name type="scientific">hydrothermal vent metagenome</name>
    <dbReference type="NCBI Taxonomy" id="652676"/>
    <lineage>
        <taxon>unclassified sequences</taxon>
        <taxon>metagenomes</taxon>
        <taxon>ecological metagenomes</taxon>
    </lineage>
</organism>
<dbReference type="GO" id="GO:0008704">
    <property type="term" value="F:5-carboxymethyl-2-hydroxymuconate delta-isomerase activity"/>
    <property type="evidence" value="ECO:0007669"/>
    <property type="project" value="UniProtKB-EC"/>
</dbReference>
<protein>
    <submittedName>
        <fullName evidence="1">5-carboxymethyl-2-hydroxymuconate delta-isomerase</fullName>
        <ecNumber evidence="1">5.3.3.10</ecNumber>
    </submittedName>
</protein>
<dbReference type="CDD" id="cd16841">
    <property type="entry name" value="RraA_family"/>
    <property type="match status" value="1"/>
</dbReference>
<keyword evidence="1" id="KW-0413">Isomerase</keyword>
<accession>A0A161K883</accession>
<dbReference type="InterPro" id="IPR036704">
    <property type="entry name" value="RraA/RraA-like_sf"/>
</dbReference>
<dbReference type="PANTHER" id="PTHR33254:SF4">
    <property type="entry name" value="4-HYDROXY-4-METHYL-2-OXOGLUTARATE ALDOLASE 3-RELATED"/>
    <property type="match status" value="1"/>
</dbReference>
<proteinExistence type="predicted"/>
<reference evidence="1" key="1">
    <citation type="submission" date="2015-10" db="EMBL/GenBank/DDBJ databases">
        <authorList>
            <person name="Gilbert D.G."/>
        </authorList>
    </citation>
    <scope>NUCLEOTIDE SEQUENCE</scope>
</reference>
<sequence length="241" mass="26390">MPDANPISSETLEVLRKIPTQTLIDGLWVMGWPMSFIHGAKPLQAGQHMAGRAVTLRFVPHRPDLAADKPKGDQSAEYVAIELCGPEEVLVIDAMGWEYSSIGGDIKFLRMMQLKAGGLVTDGAARDSNTLKGYGFPVYAANTTAKQGPAEFWPWHVNDAIQCGKVLVRPGDAVVGDDDGAVVVPAAAVDEVIRIAHEREEVEEVIKTQLEIEQCSPGKYYPFNDLTWKLFEEKTGKKRTG</sequence>
<evidence type="ECO:0000313" key="1">
    <source>
        <dbReference type="EMBL" id="CUV03547.1"/>
    </source>
</evidence>
<dbReference type="SUPFAM" id="SSF89562">
    <property type="entry name" value="RraA-like"/>
    <property type="match status" value="1"/>
</dbReference>
<dbReference type="Pfam" id="PF03737">
    <property type="entry name" value="RraA-like"/>
    <property type="match status" value="1"/>
</dbReference>
<name>A0A161K883_9ZZZZ</name>
<dbReference type="InterPro" id="IPR005493">
    <property type="entry name" value="RraA/RraA-like"/>
</dbReference>
<dbReference type="AlphaFoldDB" id="A0A161K883"/>
<dbReference type="EC" id="5.3.3.10" evidence="1"/>
<dbReference type="PANTHER" id="PTHR33254">
    <property type="entry name" value="4-HYDROXY-4-METHYL-2-OXOGLUTARATE ALDOLASE 3-RELATED"/>
    <property type="match status" value="1"/>
</dbReference>
<gene>
    <name evidence="1" type="ORF">MGWOODY_Clf480</name>
</gene>
<dbReference type="EMBL" id="FAXA01000433">
    <property type="protein sequence ID" value="CUV03547.1"/>
    <property type="molecule type" value="Genomic_DNA"/>
</dbReference>